<dbReference type="PROSITE" id="PS50846">
    <property type="entry name" value="HMA_2"/>
    <property type="match status" value="1"/>
</dbReference>
<evidence type="ECO:0000313" key="3">
    <source>
        <dbReference type="Proteomes" id="UP001634007"/>
    </source>
</evidence>
<protein>
    <recommendedName>
        <fullName evidence="1">HMA domain-containing protein</fullName>
    </recommendedName>
</protein>
<accession>A0ABD3KNQ3</accession>
<dbReference type="Proteomes" id="UP001634007">
    <property type="component" value="Unassembled WGS sequence"/>
</dbReference>
<name>A0ABD3KNQ3_EUCGL</name>
<evidence type="ECO:0000259" key="1">
    <source>
        <dbReference type="PROSITE" id="PS50846"/>
    </source>
</evidence>
<dbReference type="Gene3D" id="3.30.70.100">
    <property type="match status" value="1"/>
</dbReference>
<dbReference type="InterPro" id="IPR006121">
    <property type="entry name" value="HMA_dom"/>
</dbReference>
<organism evidence="2 3">
    <name type="scientific">Eucalyptus globulus</name>
    <name type="common">Tasmanian blue gum</name>
    <dbReference type="NCBI Taxonomy" id="34317"/>
    <lineage>
        <taxon>Eukaryota</taxon>
        <taxon>Viridiplantae</taxon>
        <taxon>Streptophyta</taxon>
        <taxon>Embryophyta</taxon>
        <taxon>Tracheophyta</taxon>
        <taxon>Spermatophyta</taxon>
        <taxon>Magnoliopsida</taxon>
        <taxon>eudicotyledons</taxon>
        <taxon>Gunneridae</taxon>
        <taxon>Pentapetalae</taxon>
        <taxon>rosids</taxon>
        <taxon>malvids</taxon>
        <taxon>Myrtales</taxon>
        <taxon>Myrtaceae</taxon>
        <taxon>Myrtoideae</taxon>
        <taxon>Eucalypteae</taxon>
        <taxon>Eucalyptus</taxon>
    </lineage>
</organism>
<dbReference type="PANTHER" id="PTHR46371">
    <property type="entry name" value="OS04G0464100 PROTEIN"/>
    <property type="match status" value="1"/>
</dbReference>
<evidence type="ECO:0000313" key="2">
    <source>
        <dbReference type="EMBL" id="KAL3741017.1"/>
    </source>
</evidence>
<sequence length="71" mass="7734">MKIVLKVQMNCQKCITKAFGIVCKSDGVNSVAIEGEDKVVMVGEGVDAVPLVSRLRKKVRPTYIITLGEVK</sequence>
<keyword evidence="3" id="KW-1185">Reference proteome</keyword>
<gene>
    <name evidence="2" type="ORF">ACJRO7_022178</name>
</gene>
<reference evidence="2 3" key="1">
    <citation type="submission" date="2024-11" db="EMBL/GenBank/DDBJ databases">
        <title>Chromosome-level genome assembly of Eucalyptus globulus Labill. provides insights into its genome evolution.</title>
        <authorList>
            <person name="Li X."/>
        </authorList>
    </citation>
    <scope>NUCLEOTIDE SEQUENCE [LARGE SCALE GENOMIC DNA]</scope>
    <source>
        <strain evidence="2">CL2024</strain>
        <tissue evidence="2">Fresh tender leaves</tissue>
    </source>
</reference>
<comment type="caution">
    <text evidence="2">The sequence shown here is derived from an EMBL/GenBank/DDBJ whole genome shotgun (WGS) entry which is preliminary data.</text>
</comment>
<dbReference type="AlphaFoldDB" id="A0ABD3KNQ3"/>
<dbReference type="InterPro" id="IPR044296">
    <property type="entry name" value="HIPP46"/>
</dbReference>
<feature type="domain" description="HMA" evidence="1">
    <location>
        <begin position="1"/>
        <end position="67"/>
    </location>
</feature>
<dbReference type="EMBL" id="JBJKBG010000005">
    <property type="protein sequence ID" value="KAL3741017.1"/>
    <property type="molecule type" value="Genomic_DNA"/>
</dbReference>
<proteinExistence type="predicted"/>
<dbReference type="SUPFAM" id="SSF55008">
    <property type="entry name" value="HMA, heavy metal-associated domain"/>
    <property type="match status" value="1"/>
</dbReference>
<dbReference type="InterPro" id="IPR036163">
    <property type="entry name" value="HMA_dom_sf"/>
</dbReference>